<reference evidence="5 6" key="1">
    <citation type="submission" date="2024-04" db="EMBL/GenBank/DDBJ databases">
        <title>Symmetric and asymmetric DNA N6-adenine methylation regulates different biological responses in Mucorales.</title>
        <authorList>
            <consortium name="Lawrence Berkeley National Laboratory"/>
            <person name="Lax C."/>
            <person name="Mondo S.J."/>
            <person name="Osorio-Concepcion M."/>
            <person name="Muszewska A."/>
            <person name="Corrochano-Luque M."/>
            <person name="Gutierrez G."/>
            <person name="Riley R."/>
            <person name="Lipzen A."/>
            <person name="Guo J."/>
            <person name="Hundley H."/>
            <person name="Amirebrahimi M."/>
            <person name="Ng V."/>
            <person name="Lorenzo-Gutierrez D."/>
            <person name="Binder U."/>
            <person name="Yang J."/>
            <person name="Song Y."/>
            <person name="Canovas D."/>
            <person name="Navarro E."/>
            <person name="Freitag M."/>
            <person name="Gabaldon T."/>
            <person name="Grigoriev I.V."/>
            <person name="Corrochano L.M."/>
            <person name="Nicolas F.E."/>
            <person name="Garre V."/>
        </authorList>
    </citation>
    <scope>NUCLEOTIDE SEQUENCE [LARGE SCALE GENOMIC DNA]</scope>
    <source>
        <strain evidence="5 6">L51</strain>
    </source>
</reference>
<comment type="cofactor">
    <cofactor evidence="3">
        <name>a divalent metal cation</name>
        <dbReference type="ChEBI" id="CHEBI:60240"/>
    </cofactor>
</comment>
<comment type="similarity">
    <text evidence="3">Belongs to the trehalose phosphatase family.</text>
</comment>
<evidence type="ECO:0000313" key="5">
    <source>
        <dbReference type="EMBL" id="KAL0086332.1"/>
    </source>
</evidence>
<evidence type="ECO:0000256" key="3">
    <source>
        <dbReference type="RuleBase" id="RU361117"/>
    </source>
</evidence>
<sequence length="306" mass="34129">MSYSAVSSMSSATPTVEPLSHLQTHQTAKKPAELATKHNTRLLNTDSLSREYKSANKRLLMFDYDGTLTPIVKNPADAQPTQNLLRYLAALCRDPSNTVWIISGRDQEFLQTHLGHIERLGLSAEHGSFMKLAGTHEWIDMLQNADMSWKSTCLKIFENYTAQTPGTVIEQKKSSITWHYRNALDQDEAYRQSLLCYEELKKIGGVDILVGKMNLEVRSLLVNKGEVVKRIQTQEGPADFILCAGDDQTDEDMFRALCDDKRAFCVLVGPPNRETLAGWCVESSEQVVSLLGSMVPQVTNGSNSSL</sequence>
<dbReference type="CDD" id="cd01627">
    <property type="entry name" value="HAD_TPP"/>
    <property type="match status" value="1"/>
</dbReference>
<accession>A0ABR3AZL3</accession>
<dbReference type="EMBL" id="JBCLYO010000008">
    <property type="protein sequence ID" value="KAL0086332.1"/>
    <property type="molecule type" value="Genomic_DNA"/>
</dbReference>
<dbReference type="Gene3D" id="3.30.70.1020">
    <property type="entry name" value="Trehalose-6-phosphate phosphatase related protein, domain 2"/>
    <property type="match status" value="1"/>
</dbReference>
<comment type="similarity">
    <text evidence="1">In the N-terminal section; belongs to the glycosyltransferase 20 family.</text>
</comment>
<dbReference type="PANTHER" id="PTHR10788:SF123">
    <property type="entry name" value="TREHALOSE-PHOSPHATASE"/>
    <property type="match status" value="1"/>
</dbReference>
<comment type="similarity">
    <text evidence="2">In the C-terminal section; belongs to the trehalose phosphatase family.</text>
</comment>
<dbReference type="Gene3D" id="3.40.50.1000">
    <property type="entry name" value="HAD superfamily/HAD-like"/>
    <property type="match status" value="1"/>
</dbReference>
<evidence type="ECO:0000313" key="6">
    <source>
        <dbReference type="Proteomes" id="UP001448207"/>
    </source>
</evidence>
<gene>
    <name evidence="5" type="ORF">J3Q64DRAFT_1677274</name>
</gene>
<dbReference type="InterPro" id="IPR023214">
    <property type="entry name" value="HAD_sf"/>
</dbReference>
<dbReference type="InterPro" id="IPR003337">
    <property type="entry name" value="Trehalose_PPase"/>
</dbReference>
<comment type="function">
    <text evidence="3">Removes the phosphate from trehalose 6-phosphate to produce free trehalose.</text>
</comment>
<dbReference type="InterPro" id="IPR036412">
    <property type="entry name" value="HAD-like_sf"/>
</dbReference>
<proteinExistence type="inferred from homology"/>
<dbReference type="Proteomes" id="UP001448207">
    <property type="component" value="Unassembled WGS sequence"/>
</dbReference>
<keyword evidence="3" id="KW-0378">Hydrolase</keyword>
<comment type="caution">
    <text evidence="5">The sequence shown here is derived from an EMBL/GenBank/DDBJ whole genome shotgun (WGS) entry which is preliminary data.</text>
</comment>
<dbReference type="NCBIfam" id="TIGR01484">
    <property type="entry name" value="HAD-SF-IIB"/>
    <property type="match status" value="1"/>
</dbReference>
<keyword evidence="6" id="KW-1185">Reference proteome</keyword>
<comment type="catalytic activity">
    <reaction evidence="3">
        <text>alpha,alpha-trehalose 6-phosphate + H2O = alpha,alpha-trehalose + phosphate</text>
        <dbReference type="Rhea" id="RHEA:23420"/>
        <dbReference type="ChEBI" id="CHEBI:15377"/>
        <dbReference type="ChEBI" id="CHEBI:16551"/>
        <dbReference type="ChEBI" id="CHEBI:43474"/>
        <dbReference type="ChEBI" id="CHEBI:58429"/>
        <dbReference type="EC" id="3.1.3.12"/>
    </reaction>
</comment>
<evidence type="ECO:0000256" key="4">
    <source>
        <dbReference type="SAM" id="MobiDB-lite"/>
    </source>
</evidence>
<comment type="pathway">
    <text evidence="3">Glycan biosynthesis; trehalose biosynthesis.</text>
</comment>
<dbReference type="SUPFAM" id="SSF56784">
    <property type="entry name" value="HAD-like"/>
    <property type="match status" value="1"/>
</dbReference>
<feature type="region of interest" description="Disordered" evidence="4">
    <location>
        <begin position="1"/>
        <end position="35"/>
    </location>
</feature>
<protein>
    <recommendedName>
        <fullName evidence="3">Trehalose 6-phosphate phosphatase</fullName>
        <ecNumber evidence="3">3.1.3.12</ecNumber>
    </recommendedName>
</protein>
<dbReference type="InterPro" id="IPR001830">
    <property type="entry name" value="Glyco_trans_20"/>
</dbReference>
<evidence type="ECO:0000256" key="2">
    <source>
        <dbReference type="ARBA" id="ARBA00006330"/>
    </source>
</evidence>
<dbReference type="InterPro" id="IPR006379">
    <property type="entry name" value="HAD-SF_hydro_IIB"/>
</dbReference>
<dbReference type="NCBIfam" id="TIGR00685">
    <property type="entry name" value="T6PP"/>
    <property type="match status" value="1"/>
</dbReference>
<evidence type="ECO:0000256" key="1">
    <source>
        <dbReference type="ARBA" id="ARBA00005409"/>
    </source>
</evidence>
<feature type="compositionally biased region" description="Low complexity" evidence="4">
    <location>
        <begin position="1"/>
        <end position="12"/>
    </location>
</feature>
<organism evidence="5 6">
    <name type="scientific">Phycomyces blakesleeanus</name>
    <dbReference type="NCBI Taxonomy" id="4837"/>
    <lineage>
        <taxon>Eukaryota</taxon>
        <taxon>Fungi</taxon>
        <taxon>Fungi incertae sedis</taxon>
        <taxon>Mucoromycota</taxon>
        <taxon>Mucoromycotina</taxon>
        <taxon>Mucoromycetes</taxon>
        <taxon>Mucorales</taxon>
        <taxon>Phycomycetaceae</taxon>
        <taxon>Phycomyces</taxon>
    </lineage>
</organism>
<dbReference type="PANTHER" id="PTHR10788">
    <property type="entry name" value="TREHALOSE-6-PHOSPHATE SYNTHASE"/>
    <property type="match status" value="1"/>
</dbReference>
<dbReference type="Pfam" id="PF02358">
    <property type="entry name" value="Trehalose_PPase"/>
    <property type="match status" value="1"/>
</dbReference>
<dbReference type="EC" id="3.1.3.12" evidence="3"/>
<name>A0ABR3AZL3_PHYBL</name>